<dbReference type="AlphaFoldDB" id="A0A100VUA8"/>
<dbReference type="InterPro" id="IPR029787">
    <property type="entry name" value="Nucleotide_cyclase"/>
</dbReference>
<sequence length="192" mass="20649">MGMTEKQPTGTVTLLMATAEGSARLWQTQPGDMAASLPWLRATMSHLIALNDGVLRGGEYACDSFVATFGRASDAVACALDLQLAPSDPFSLCIGLHTVEMRSRESVATVSTDVAARLRDMAHGGQTLMSVTTASLAADRLPAGASLMYIGDHDLGEMPWHERPFQLRHAGVRDQFRSVRASDDTVAQHHLN</sequence>
<proteinExistence type="predicted"/>
<reference evidence="2" key="1">
    <citation type="journal article" date="2016" name="Genome Announc.">
        <title>Draft Genome Sequences of Five Rapidly Growing Mycobacterium Species, M. thermoresistibile, M. fortuitum subsp. acetamidolyticum, M. canariasense, M. brisbanense, and M. novocastrense.</title>
        <authorList>
            <person name="Katahira K."/>
            <person name="Ogura Y."/>
            <person name="Gotoh Y."/>
            <person name="Hayashi T."/>
        </authorList>
    </citation>
    <scope>NUCLEOTIDE SEQUENCE [LARGE SCALE GENOMIC DNA]</scope>
    <source>
        <strain evidence="2">JCM15654</strain>
    </source>
</reference>
<name>A0A100VUA8_9MYCO</name>
<dbReference type="STRING" id="146020.RMCB_0119"/>
<dbReference type="SUPFAM" id="SSF55073">
    <property type="entry name" value="Nucleotide cyclase"/>
    <property type="match status" value="1"/>
</dbReference>
<dbReference type="Proteomes" id="UP000069620">
    <property type="component" value="Unassembled WGS sequence"/>
</dbReference>
<comment type="caution">
    <text evidence="1">The sequence shown here is derived from an EMBL/GenBank/DDBJ whole genome shotgun (WGS) entry which is preliminary data.</text>
</comment>
<evidence type="ECO:0000313" key="1">
    <source>
        <dbReference type="EMBL" id="GAS86023.1"/>
    </source>
</evidence>
<evidence type="ECO:0000313" key="2">
    <source>
        <dbReference type="Proteomes" id="UP000069620"/>
    </source>
</evidence>
<dbReference type="EMBL" id="BCSX01000002">
    <property type="protein sequence ID" value="GAS86023.1"/>
    <property type="molecule type" value="Genomic_DNA"/>
</dbReference>
<keyword evidence="2" id="KW-1185">Reference proteome</keyword>
<reference evidence="2" key="2">
    <citation type="submission" date="2016-02" db="EMBL/GenBank/DDBJ databases">
        <title>Draft genome sequence of five rapidly growing Mycobacterium species.</title>
        <authorList>
            <person name="Katahira K."/>
            <person name="Gotou Y."/>
            <person name="Iida K."/>
            <person name="Ogura Y."/>
            <person name="Hayashi T."/>
        </authorList>
    </citation>
    <scope>NUCLEOTIDE SEQUENCE [LARGE SCALE GENOMIC DNA]</scope>
    <source>
        <strain evidence="2">JCM15654</strain>
    </source>
</reference>
<organism evidence="1 2">
    <name type="scientific">Mycolicibacterium brisbanense</name>
    <dbReference type="NCBI Taxonomy" id="146020"/>
    <lineage>
        <taxon>Bacteria</taxon>
        <taxon>Bacillati</taxon>
        <taxon>Actinomycetota</taxon>
        <taxon>Actinomycetes</taxon>
        <taxon>Mycobacteriales</taxon>
        <taxon>Mycobacteriaceae</taxon>
        <taxon>Mycolicibacterium</taxon>
    </lineage>
</organism>
<gene>
    <name evidence="1" type="ORF">RMCB_0119</name>
</gene>
<dbReference type="Gene3D" id="3.30.70.1230">
    <property type="entry name" value="Nucleotide cyclase"/>
    <property type="match status" value="1"/>
</dbReference>
<protein>
    <submittedName>
        <fullName evidence="1">LuxR family transcriptional regulator</fullName>
    </submittedName>
</protein>
<accession>A0A100VUA8</accession>